<feature type="transmembrane region" description="Helical" evidence="2">
    <location>
        <begin position="423"/>
        <end position="443"/>
    </location>
</feature>
<evidence type="ECO:0000313" key="4">
    <source>
        <dbReference type="Proteomes" id="UP000231358"/>
    </source>
</evidence>
<keyword evidence="2" id="KW-0472">Membrane</keyword>
<name>A0A2G7G3J4_9EURO</name>
<evidence type="ECO:0000256" key="2">
    <source>
        <dbReference type="SAM" id="Phobius"/>
    </source>
</evidence>
<feature type="compositionally biased region" description="Basic and acidic residues" evidence="1">
    <location>
        <begin position="39"/>
        <end position="58"/>
    </location>
</feature>
<feature type="compositionally biased region" description="Polar residues" evidence="1">
    <location>
        <begin position="1"/>
        <end position="11"/>
    </location>
</feature>
<protein>
    <submittedName>
        <fullName evidence="3">Uncharacterized protein</fullName>
    </submittedName>
</protein>
<reference evidence="3 4" key="1">
    <citation type="submission" date="2017-05" db="EMBL/GenBank/DDBJ databases">
        <title>Genome sequence for an aflatoxigenic pathogen of Argentinian peanut, Aspergillus arachidicola.</title>
        <authorList>
            <person name="Moore G."/>
            <person name="Beltz S.B."/>
            <person name="Mack B.M."/>
        </authorList>
    </citation>
    <scope>NUCLEOTIDE SEQUENCE [LARGE SCALE GENOMIC DNA]</scope>
    <source>
        <strain evidence="3 4">CBS 117610</strain>
    </source>
</reference>
<accession>A0A2G7G3J4</accession>
<keyword evidence="2" id="KW-1133">Transmembrane helix</keyword>
<evidence type="ECO:0000313" key="3">
    <source>
        <dbReference type="EMBL" id="PIG87155.1"/>
    </source>
</evidence>
<dbReference type="Proteomes" id="UP000231358">
    <property type="component" value="Unassembled WGS sequence"/>
</dbReference>
<feature type="region of interest" description="Disordered" evidence="1">
    <location>
        <begin position="1"/>
        <end position="83"/>
    </location>
</feature>
<sequence>MKTRRSCNMITDSDELYQHSNTNVQSLTSDKTKARKRKSLDPKHSPPKHDTDKDEIRTGLHTPKQTPPKEKNVPDDASSPKDIACGQSFKRRKLNGQPNKMAHCLAGLVGNPVEERKSNNVNAHGWHQAKSPLEAGLSILAPTSDVLTVTHDNKRSFPEPAGNLSSPLPEYSENTTVDSEKSIASKQLVVRKRSHSPNTVLTTPQIKEEIFDDSDFRVSQTRHSTVVFSLSVEKARRWADAIDIPEGLYNKEEKDLLFRLAMRGLEPLIPEQWRPDFPTLPYTLFSDAEGDSMPVIHTFKSSKTYATRSLTALFSLGGRVRDCRILKKGPEILIKTTISQYFRWALRDTDIHTNTDAIPVHVIYAKKKGETTLDAVKKLNLHLQLLASRHREALSAAALDGGHGSINLQLNGKDGGYSAPSRFYPLLIGFIICGPIIAILTLGTDLLSTTDDTDSKYICQFDLEDAGHDVWNSLAVAITVMKIRETMMQLADIGSAGFVRLPLGTESTPDVDR</sequence>
<feature type="compositionally biased region" description="Polar residues" evidence="1">
    <location>
        <begin position="18"/>
        <end position="29"/>
    </location>
</feature>
<dbReference type="EMBL" id="NEXV01000189">
    <property type="protein sequence ID" value="PIG87155.1"/>
    <property type="molecule type" value="Genomic_DNA"/>
</dbReference>
<proteinExistence type="predicted"/>
<gene>
    <name evidence="3" type="ORF">AARAC_008561</name>
</gene>
<feature type="region of interest" description="Disordered" evidence="1">
    <location>
        <begin position="157"/>
        <end position="179"/>
    </location>
</feature>
<dbReference type="AlphaFoldDB" id="A0A2G7G3J4"/>
<organism evidence="3 4">
    <name type="scientific">Aspergillus arachidicola</name>
    <dbReference type="NCBI Taxonomy" id="656916"/>
    <lineage>
        <taxon>Eukaryota</taxon>
        <taxon>Fungi</taxon>
        <taxon>Dikarya</taxon>
        <taxon>Ascomycota</taxon>
        <taxon>Pezizomycotina</taxon>
        <taxon>Eurotiomycetes</taxon>
        <taxon>Eurotiomycetidae</taxon>
        <taxon>Eurotiales</taxon>
        <taxon>Aspergillaceae</taxon>
        <taxon>Aspergillus</taxon>
        <taxon>Aspergillus subgen. Circumdati</taxon>
    </lineage>
</organism>
<comment type="caution">
    <text evidence="3">The sequence shown here is derived from an EMBL/GenBank/DDBJ whole genome shotgun (WGS) entry which is preliminary data.</text>
</comment>
<keyword evidence="2" id="KW-0812">Transmembrane</keyword>
<keyword evidence="4" id="KW-1185">Reference proteome</keyword>
<evidence type="ECO:0000256" key="1">
    <source>
        <dbReference type="SAM" id="MobiDB-lite"/>
    </source>
</evidence>